<keyword evidence="4" id="KW-1185">Reference proteome</keyword>
<dbReference type="AlphaFoldDB" id="A0A0N4VG13"/>
<keyword evidence="2" id="KW-0812">Transmembrane</keyword>
<keyword evidence="2" id="KW-0472">Membrane</keyword>
<dbReference type="EMBL" id="UXUI01009812">
    <property type="protein sequence ID" value="VDD94354.1"/>
    <property type="molecule type" value="Genomic_DNA"/>
</dbReference>
<evidence type="ECO:0000256" key="2">
    <source>
        <dbReference type="SAM" id="Phobius"/>
    </source>
</evidence>
<sequence length="160" mass="17461">LLKQSLSSRAEEDELSALRNRTEDVPNQSLSNRTEDDGLPVLHNKNEVSADDRFSDASVVEVRVVRGRETRKSSAQQSSKSVANEMTELRKSVEDFSGHRLLGRSNGNAVRSGVEGSSGRSDNSIMSIERNCCPSFAIMGVSIFPAAFALVGLMVAYHVF</sequence>
<organism evidence="5">
    <name type="scientific">Enterobius vermicularis</name>
    <name type="common">Human pinworm</name>
    <dbReference type="NCBI Taxonomy" id="51028"/>
    <lineage>
        <taxon>Eukaryota</taxon>
        <taxon>Metazoa</taxon>
        <taxon>Ecdysozoa</taxon>
        <taxon>Nematoda</taxon>
        <taxon>Chromadorea</taxon>
        <taxon>Rhabditida</taxon>
        <taxon>Spirurina</taxon>
        <taxon>Oxyuridomorpha</taxon>
        <taxon>Oxyuroidea</taxon>
        <taxon>Oxyuridae</taxon>
        <taxon>Enterobius</taxon>
    </lineage>
</organism>
<dbReference type="Proteomes" id="UP000274131">
    <property type="component" value="Unassembled WGS sequence"/>
</dbReference>
<gene>
    <name evidence="3" type="ORF">EVEC_LOCUS9105</name>
</gene>
<reference evidence="5" key="1">
    <citation type="submission" date="2017-02" db="UniProtKB">
        <authorList>
            <consortium name="WormBaseParasite"/>
        </authorList>
    </citation>
    <scope>IDENTIFICATION</scope>
</reference>
<evidence type="ECO:0000313" key="3">
    <source>
        <dbReference type="EMBL" id="VDD94354.1"/>
    </source>
</evidence>
<accession>A0A0N4VG13</accession>
<dbReference type="WBParaSite" id="EVEC_0000969501-mRNA-1">
    <property type="protein sequence ID" value="EVEC_0000969501-mRNA-1"/>
    <property type="gene ID" value="EVEC_0000969501"/>
</dbReference>
<name>A0A0N4VG13_ENTVE</name>
<reference evidence="3 4" key="2">
    <citation type="submission" date="2018-10" db="EMBL/GenBank/DDBJ databases">
        <authorList>
            <consortium name="Pathogen Informatics"/>
        </authorList>
    </citation>
    <scope>NUCLEOTIDE SEQUENCE [LARGE SCALE GENOMIC DNA]</scope>
</reference>
<proteinExistence type="predicted"/>
<evidence type="ECO:0000313" key="5">
    <source>
        <dbReference type="WBParaSite" id="EVEC_0000969501-mRNA-1"/>
    </source>
</evidence>
<protein>
    <submittedName>
        <fullName evidence="5">Transmembrane protein</fullName>
    </submittedName>
</protein>
<feature type="transmembrane region" description="Helical" evidence="2">
    <location>
        <begin position="136"/>
        <end position="159"/>
    </location>
</feature>
<feature type="region of interest" description="Disordered" evidence="1">
    <location>
        <begin position="1"/>
        <end position="42"/>
    </location>
</feature>
<evidence type="ECO:0000313" key="4">
    <source>
        <dbReference type="Proteomes" id="UP000274131"/>
    </source>
</evidence>
<evidence type="ECO:0000256" key="1">
    <source>
        <dbReference type="SAM" id="MobiDB-lite"/>
    </source>
</evidence>
<keyword evidence="2" id="KW-1133">Transmembrane helix</keyword>